<dbReference type="EMBL" id="KQ086045">
    <property type="protein sequence ID" value="KLO09779.1"/>
    <property type="molecule type" value="Genomic_DNA"/>
</dbReference>
<name>A0A0H2RD98_9AGAM</name>
<dbReference type="SUPFAM" id="SSF54637">
    <property type="entry name" value="Thioesterase/thiol ester dehydrase-isomerase"/>
    <property type="match status" value="1"/>
</dbReference>
<reference evidence="3 4" key="1">
    <citation type="submission" date="2015-04" db="EMBL/GenBank/DDBJ databases">
        <title>Complete genome sequence of Schizopora paradoxa KUC8140, a cosmopolitan wood degrader in East Asia.</title>
        <authorList>
            <consortium name="DOE Joint Genome Institute"/>
            <person name="Min B."/>
            <person name="Park H."/>
            <person name="Jang Y."/>
            <person name="Kim J.-J."/>
            <person name="Kim K.H."/>
            <person name="Pangilinan J."/>
            <person name="Lipzen A."/>
            <person name="Riley R."/>
            <person name="Grigoriev I.V."/>
            <person name="Spatafora J.W."/>
            <person name="Choi I.-G."/>
        </authorList>
    </citation>
    <scope>NUCLEOTIDE SEQUENCE [LARGE SCALE GENOMIC DNA]</scope>
    <source>
        <strain evidence="3 4">KUC8140</strain>
    </source>
</reference>
<proteinExistence type="predicted"/>
<organism evidence="3 4">
    <name type="scientific">Schizopora paradoxa</name>
    <dbReference type="NCBI Taxonomy" id="27342"/>
    <lineage>
        <taxon>Eukaryota</taxon>
        <taxon>Fungi</taxon>
        <taxon>Dikarya</taxon>
        <taxon>Basidiomycota</taxon>
        <taxon>Agaricomycotina</taxon>
        <taxon>Agaricomycetes</taxon>
        <taxon>Hymenochaetales</taxon>
        <taxon>Schizoporaceae</taxon>
        <taxon>Schizopora</taxon>
    </lineage>
</organism>
<evidence type="ECO:0000256" key="1">
    <source>
        <dbReference type="SAM" id="MobiDB-lite"/>
    </source>
</evidence>
<evidence type="ECO:0000313" key="4">
    <source>
        <dbReference type="Proteomes" id="UP000053477"/>
    </source>
</evidence>
<gene>
    <name evidence="3" type="ORF">SCHPADRAFT_833494</name>
</gene>
<keyword evidence="3" id="KW-0413">Isomerase</keyword>
<feature type="domain" description="Thioesterase" evidence="2">
    <location>
        <begin position="179"/>
        <end position="254"/>
    </location>
</feature>
<dbReference type="PANTHER" id="PTHR47260">
    <property type="entry name" value="UPF0644 PROTEIN PB2B4.06"/>
    <property type="match status" value="1"/>
</dbReference>
<sequence length="311" mass="33392">MSTIIRRLRLSPPRLARNAKSPRSRYSTANGSEAASSQSSGGIPVSRALAATISASFAAYTLGTMYPPQFVNLLYPQPAPAPPSNPDSPSSIAHIAEIEDRLQNLSLVRSLRHAPDATEWYETRPYLKYPEAQRVNSLTAGALRGPGKLAVPPLLRVKHDETESIAVLHFGRGLCGHDGIIHGGLIATVLDEGLGRLAIMNVPEKLAVTANLTVEYKAPTRADQFVVLRTKIVTLEGRKAQVEGRLEDLDGNLLATAKALFIQPKYAKLLNKTAIRQAMGEPQLGRSSIPQLPDAQIPPTATALPGTPVQA</sequence>
<evidence type="ECO:0000313" key="3">
    <source>
        <dbReference type="EMBL" id="KLO09779.1"/>
    </source>
</evidence>
<dbReference type="OrthoDB" id="506431at2759"/>
<dbReference type="Pfam" id="PF03061">
    <property type="entry name" value="4HBT"/>
    <property type="match status" value="1"/>
</dbReference>
<feature type="region of interest" description="Disordered" evidence="1">
    <location>
        <begin position="284"/>
        <end position="311"/>
    </location>
</feature>
<dbReference type="InterPro" id="IPR006683">
    <property type="entry name" value="Thioestr_dom"/>
</dbReference>
<dbReference type="STRING" id="27342.A0A0H2RD98"/>
<dbReference type="Proteomes" id="UP000053477">
    <property type="component" value="Unassembled WGS sequence"/>
</dbReference>
<protein>
    <submittedName>
        <fullName evidence="3">Thioesterase/thiol ester dehydrase-isomerase</fullName>
    </submittedName>
</protein>
<dbReference type="InterPro" id="IPR052061">
    <property type="entry name" value="PTE-AB_protein"/>
</dbReference>
<feature type="region of interest" description="Disordered" evidence="1">
    <location>
        <begin position="11"/>
        <end position="42"/>
    </location>
</feature>
<accession>A0A0H2RD98</accession>
<dbReference type="AlphaFoldDB" id="A0A0H2RD98"/>
<dbReference type="Gene3D" id="3.10.129.10">
    <property type="entry name" value="Hotdog Thioesterase"/>
    <property type="match status" value="1"/>
</dbReference>
<dbReference type="FunCoup" id="A0A0H2RD98">
    <property type="interactions" value="11"/>
</dbReference>
<dbReference type="InParanoid" id="A0A0H2RD98"/>
<evidence type="ECO:0000259" key="2">
    <source>
        <dbReference type="Pfam" id="PF03061"/>
    </source>
</evidence>
<dbReference type="CDD" id="cd03443">
    <property type="entry name" value="PaaI_thioesterase"/>
    <property type="match status" value="1"/>
</dbReference>
<dbReference type="InterPro" id="IPR029069">
    <property type="entry name" value="HotDog_dom_sf"/>
</dbReference>
<dbReference type="GO" id="GO:0016853">
    <property type="term" value="F:isomerase activity"/>
    <property type="evidence" value="ECO:0007669"/>
    <property type="project" value="UniProtKB-KW"/>
</dbReference>
<dbReference type="PANTHER" id="PTHR47260:SF1">
    <property type="entry name" value="UPF0644 PROTEIN PB2B4.06"/>
    <property type="match status" value="1"/>
</dbReference>
<keyword evidence="4" id="KW-1185">Reference proteome</keyword>
<feature type="compositionally biased region" description="Low complexity" evidence="1">
    <location>
        <begin position="29"/>
        <end position="42"/>
    </location>
</feature>